<evidence type="ECO:0000256" key="5">
    <source>
        <dbReference type="ARBA" id="ARBA00023128"/>
    </source>
</evidence>
<keyword evidence="11" id="KW-1185">Reference proteome</keyword>
<keyword evidence="3" id="KW-0809">Transit peptide</keyword>
<keyword evidence="9" id="KW-0175">Coiled coil</keyword>
<gene>
    <name evidence="10" type="ORF">RDWZM_003117</name>
</gene>
<dbReference type="PANTHER" id="PTHR21035:SF2">
    <property type="entry name" value="SMALL RIBOSOMAL SUBUNIT PROTEIN MS26"/>
    <property type="match status" value="1"/>
</dbReference>
<accession>A0A9Q0MFA8</accession>
<evidence type="ECO:0000313" key="11">
    <source>
        <dbReference type="Proteomes" id="UP001142055"/>
    </source>
</evidence>
<dbReference type="Proteomes" id="UP001142055">
    <property type="component" value="Chromosome 1"/>
</dbReference>
<evidence type="ECO:0000256" key="7">
    <source>
        <dbReference type="ARBA" id="ARBA00035138"/>
    </source>
</evidence>
<evidence type="ECO:0000256" key="9">
    <source>
        <dbReference type="SAM" id="Coils"/>
    </source>
</evidence>
<organism evidence="10 11">
    <name type="scientific">Blomia tropicalis</name>
    <name type="common">Mite</name>
    <dbReference type="NCBI Taxonomy" id="40697"/>
    <lineage>
        <taxon>Eukaryota</taxon>
        <taxon>Metazoa</taxon>
        <taxon>Ecdysozoa</taxon>
        <taxon>Arthropoda</taxon>
        <taxon>Chelicerata</taxon>
        <taxon>Arachnida</taxon>
        <taxon>Acari</taxon>
        <taxon>Acariformes</taxon>
        <taxon>Sarcoptiformes</taxon>
        <taxon>Astigmata</taxon>
        <taxon>Glycyphagoidea</taxon>
        <taxon>Echimyopodidae</taxon>
        <taxon>Blomia</taxon>
    </lineage>
</organism>
<evidence type="ECO:0000256" key="6">
    <source>
        <dbReference type="ARBA" id="ARBA00023274"/>
    </source>
</evidence>
<evidence type="ECO:0000256" key="3">
    <source>
        <dbReference type="ARBA" id="ARBA00022946"/>
    </source>
</evidence>
<evidence type="ECO:0000313" key="10">
    <source>
        <dbReference type="EMBL" id="KAJ6224572.1"/>
    </source>
</evidence>
<keyword evidence="5" id="KW-0496">Mitochondrion</keyword>
<evidence type="ECO:0000256" key="2">
    <source>
        <dbReference type="ARBA" id="ARBA00009672"/>
    </source>
</evidence>
<dbReference type="PANTHER" id="PTHR21035">
    <property type="entry name" value="28S RIBOSOMAL PROTEIN S26, MITOCHONDRIAL"/>
    <property type="match status" value="1"/>
</dbReference>
<dbReference type="GO" id="GO:0005763">
    <property type="term" value="C:mitochondrial small ribosomal subunit"/>
    <property type="evidence" value="ECO:0007669"/>
    <property type="project" value="InterPro"/>
</dbReference>
<sequence length="249" mass="29314">MSLINANYNLLNVSKRLIRLDWQSVRYNLRHKRKEPLRKPIWQPTAPSKLYQIKKKPQLSEEETAQRKHLTDVYEINMKSIQKFLKDEFYTPTLEAGGRSPEEVAEEEMEQQKLLEENEQENERIAKMRDERLKVFQADKEAILLAKSIAIEEENKRLGEQFDIMVRKEIERSKTYITKENLDSKVEECLTHQTTYDFAIDNNGKLVFSGSLHPYALSPKDVPETSSNIDEYKETDSSKPIYVKAKRLF</sequence>
<keyword evidence="6" id="KW-0687">Ribonucleoprotein</keyword>
<dbReference type="AlphaFoldDB" id="A0A9Q0MFA8"/>
<feature type="coiled-coil region" evidence="9">
    <location>
        <begin position="102"/>
        <end position="131"/>
    </location>
</feature>
<proteinExistence type="inferred from homology"/>
<protein>
    <recommendedName>
        <fullName evidence="7">Small ribosomal subunit protein mS26</fullName>
    </recommendedName>
    <alternativeName>
        <fullName evidence="8">28S ribosomal protein S26, mitochondrial</fullName>
    </alternativeName>
</protein>
<dbReference type="Pfam" id="PF14943">
    <property type="entry name" value="MRP-S26"/>
    <property type="match status" value="1"/>
</dbReference>
<reference evidence="10" key="1">
    <citation type="submission" date="2022-12" db="EMBL/GenBank/DDBJ databases">
        <title>Genome assemblies of Blomia tropicalis.</title>
        <authorList>
            <person name="Cui Y."/>
        </authorList>
    </citation>
    <scope>NUCLEOTIDE SEQUENCE</scope>
    <source>
        <tissue evidence="10">Adult mites</tissue>
    </source>
</reference>
<evidence type="ECO:0000256" key="1">
    <source>
        <dbReference type="ARBA" id="ARBA00004173"/>
    </source>
</evidence>
<comment type="subcellular location">
    <subcellularLocation>
        <location evidence="1">Mitochondrion</location>
    </subcellularLocation>
</comment>
<comment type="caution">
    <text evidence="10">The sequence shown here is derived from an EMBL/GenBank/DDBJ whole genome shotgun (WGS) entry which is preliminary data.</text>
</comment>
<evidence type="ECO:0000256" key="8">
    <source>
        <dbReference type="ARBA" id="ARBA00035344"/>
    </source>
</evidence>
<dbReference type="EMBL" id="JAPWDV010000001">
    <property type="protein sequence ID" value="KAJ6224572.1"/>
    <property type="molecule type" value="Genomic_DNA"/>
</dbReference>
<dbReference type="InterPro" id="IPR026140">
    <property type="entry name" value="Ribosomal_mS26"/>
</dbReference>
<keyword evidence="4" id="KW-0689">Ribosomal protein</keyword>
<dbReference type="OMA" id="WNNQENL"/>
<evidence type="ECO:0000256" key="4">
    <source>
        <dbReference type="ARBA" id="ARBA00022980"/>
    </source>
</evidence>
<name>A0A9Q0MFA8_BLOTA</name>
<comment type="similarity">
    <text evidence="2">Belongs to the mitochondrion-specific ribosomal protein mS26 family.</text>
</comment>